<dbReference type="EMBL" id="CAJNOI010000149">
    <property type="protein sequence ID" value="CAF1131750.1"/>
    <property type="molecule type" value="Genomic_DNA"/>
</dbReference>
<dbReference type="EMBL" id="CAJNOM010000308">
    <property type="protein sequence ID" value="CAF1343459.1"/>
    <property type="molecule type" value="Genomic_DNA"/>
</dbReference>
<dbReference type="PROSITE" id="PS50181">
    <property type="entry name" value="FBOX"/>
    <property type="match status" value="1"/>
</dbReference>
<evidence type="ECO:0000313" key="2">
    <source>
        <dbReference type="EMBL" id="CAF1131750.1"/>
    </source>
</evidence>
<name>A0A815PJG2_9BILA</name>
<evidence type="ECO:0000313" key="5">
    <source>
        <dbReference type="Proteomes" id="UP000663832"/>
    </source>
</evidence>
<organism evidence="4 5">
    <name type="scientific">Adineta steineri</name>
    <dbReference type="NCBI Taxonomy" id="433720"/>
    <lineage>
        <taxon>Eukaryota</taxon>
        <taxon>Metazoa</taxon>
        <taxon>Spiralia</taxon>
        <taxon>Gnathifera</taxon>
        <taxon>Rotifera</taxon>
        <taxon>Eurotatoria</taxon>
        <taxon>Bdelloidea</taxon>
        <taxon>Adinetida</taxon>
        <taxon>Adinetidae</taxon>
        <taxon>Adineta</taxon>
    </lineage>
</organism>
<reference evidence="4" key="1">
    <citation type="submission" date="2021-02" db="EMBL/GenBank/DDBJ databases">
        <authorList>
            <person name="Nowell W R."/>
        </authorList>
    </citation>
    <scope>NUCLEOTIDE SEQUENCE</scope>
</reference>
<gene>
    <name evidence="2" type="ORF">BJG266_LOCUS23041</name>
    <name evidence="3" type="ORF">QVE165_LOCUS33572</name>
    <name evidence="4" type="ORF">QVE165_LOCUS40208</name>
</gene>
<evidence type="ECO:0000313" key="4">
    <source>
        <dbReference type="EMBL" id="CAF1449749.1"/>
    </source>
</evidence>
<dbReference type="Proteomes" id="UP000663832">
    <property type="component" value="Unassembled WGS sequence"/>
</dbReference>
<keyword evidence="5" id="KW-1185">Reference proteome</keyword>
<comment type="caution">
    <text evidence="4">The sequence shown here is derived from an EMBL/GenBank/DDBJ whole genome shotgun (WGS) entry which is preliminary data.</text>
</comment>
<sequence>MVTTFEHLPNELILRCFSYFNFFELYDLFYDLNRRFHHLIRYESKLYIDLDAVSDAKRLTFYLNLNQIIATNQNYQLSIITENEHDLRILFYDNLFQDKLCNLKSLILSNVPVETIYSIIFETTAKLYEGLRHLKLLDGIKTKDKESEHDKIQKLCNNLISSKMKSLIYLHINFDPYEYHDDTPSPLDDIYLEFEELSKRGESLSQLETLIIGELCDDNDHIMSAPTIRFCSLITNLLPCVPRLETLFINSIHFMPYYNDLTKIERTTHLMIPSNLRKVTIWIDRFDGDNIEKNINIVRQFFINNNLLKMTSIKIFSIPYEEDF</sequence>
<dbReference type="AlphaFoldDB" id="A0A815PJG2"/>
<accession>A0A815PJG2</accession>
<feature type="domain" description="F-box" evidence="1">
    <location>
        <begin position="2"/>
        <end position="50"/>
    </location>
</feature>
<dbReference type="InterPro" id="IPR001810">
    <property type="entry name" value="F-box_dom"/>
</dbReference>
<proteinExistence type="predicted"/>
<evidence type="ECO:0000313" key="3">
    <source>
        <dbReference type="EMBL" id="CAF1343459.1"/>
    </source>
</evidence>
<evidence type="ECO:0000259" key="1">
    <source>
        <dbReference type="PROSITE" id="PS50181"/>
    </source>
</evidence>
<dbReference type="Proteomes" id="UP000663877">
    <property type="component" value="Unassembled WGS sequence"/>
</dbReference>
<dbReference type="OrthoDB" id="10062708at2759"/>
<dbReference type="EMBL" id="CAJNOM010000458">
    <property type="protein sequence ID" value="CAF1449749.1"/>
    <property type="molecule type" value="Genomic_DNA"/>
</dbReference>
<protein>
    <recommendedName>
        <fullName evidence="1">F-box domain-containing protein</fullName>
    </recommendedName>
</protein>